<dbReference type="GO" id="GO:0006355">
    <property type="term" value="P:regulation of DNA-templated transcription"/>
    <property type="evidence" value="ECO:0007669"/>
    <property type="project" value="InterPro"/>
</dbReference>
<dbReference type="Pfam" id="PF00356">
    <property type="entry name" value="LacI"/>
    <property type="match status" value="1"/>
</dbReference>
<feature type="domain" description="HTH lacI-type" evidence="1">
    <location>
        <begin position="18"/>
        <end position="40"/>
    </location>
</feature>
<dbReference type="PROSITE" id="PS50932">
    <property type="entry name" value="HTH_LACI_2"/>
    <property type="match status" value="1"/>
</dbReference>
<gene>
    <name evidence="2" type="ORF">S12H4_52404</name>
</gene>
<dbReference type="GO" id="GO:0003677">
    <property type="term" value="F:DNA binding"/>
    <property type="evidence" value="ECO:0007669"/>
    <property type="project" value="InterPro"/>
</dbReference>
<evidence type="ECO:0000259" key="1">
    <source>
        <dbReference type="PROSITE" id="PS50932"/>
    </source>
</evidence>
<feature type="non-terminal residue" evidence="2">
    <location>
        <position position="54"/>
    </location>
</feature>
<dbReference type="PRINTS" id="PR00036">
    <property type="entry name" value="HTHLACI"/>
</dbReference>
<accession>X1V677</accession>
<dbReference type="InterPro" id="IPR000843">
    <property type="entry name" value="HTH_LacI"/>
</dbReference>
<dbReference type="AlphaFoldDB" id="X1V677"/>
<name>X1V677_9ZZZZ</name>
<dbReference type="InterPro" id="IPR010982">
    <property type="entry name" value="Lambda_DNA-bd_dom_sf"/>
</dbReference>
<sequence length="54" mass="6237">MNGLDNMGTKSTKMKKYITLKDVARRAGISVSTVSKVVNNEKFCFRRHKRKSFE</sequence>
<proteinExistence type="predicted"/>
<organism evidence="2">
    <name type="scientific">marine sediment metagenome</name>
    <dbReference type="NCBI Taxonomy" id="412755"/>
    <lineage>
        <taxon>unclassified sequences</taxon>
        <taxon>metagenomes</taxon>
        <taxon>ecological metagenomes</taxon>
    </lineage>
</organism>
<dbReference type="SUPFAM" id="SSF47413">
    <property type="entry name" value="lambda repressor-like DNA-binding domains"/>
    <property type="match status" value="1"/>
</dbReference>
<dbReference type="Gene3D" id="1.10.260.40">
    <property type="entry name" value="lambda repressor-like DNA-binding domains"/>
    <property type="match status" value="1"/>
</dbReference>
<dbReference type="EMBL" id="BARW01033250">
    <property type="protein sequence ID" value="GAJ07731.1"/>
    <property type="molecule type" value="Genomic_DNA"/>
</dbReference>
<protein>
    <recommendedName>
        <fullName evidence="1">HTH lacI-type domain-containing protein</fullName>
    </recommendedName>
</protein>
<evidence type="ECO:0000313" key="2">
    <source>
        <dbReference type="EMBL" id="GAJ07731.1"/>
    </source>
</evidence>
<reference evidence="2" key="1">
    <citation type="journal article" date="2014" name="Front. Microbiol.">
        <title>High frequency of phylogenetically diverse reductive dehalogenase-homologous genes in deep subseafloor sedimentary metagenomes.</title>
        <authorList>
            <person name="Kawai M."/>
            <person name="Futagami T."/>
            <person name="Toyoda A."/>
            <person name="Takaki Y."/>
            <person name="Nishi S."/>
            <person name="Hori S."/>
            <person name="Arai W."/>
            <person name="Tsubouchi T."/>
            <person name="Morono Y."/>
            <person name="Uchiyama I."/>
            <person name="Ito T."/>
            <person name="Fujiyama A."/>
            <person name="Inagaki F."/>
            <person name="Takami H."/>
        </authorList>
    </citation>
    <scope>NUCLEOTIDE SEQUENCE</scope>
    <source>
        <strain evidence="2">Expedition CK06-06</strain>
    </source>
</reference>
<comment type="caution">
    <text evidence="2">The sequence shown here is derived from an EMBL/GenBank/DDBJ whole genome shotgun (WGS) entry which is preliminary data.</text>
</comment>